<dbReference type="SUPFAM" id="SSF51735">
    <property type="entry name" value="NAD(P)-binding Rossmann-fold domains"/>
    <property type="match status" value="1"/>
</dbReference>
<gene>
    <name evidence="1" type="ORF">METZ01_LOCUS225513</name>
</gene>
<feature type="non-terminal residue" evidence="1">
    <location>
        <position position="63"/>
    </location>
</feature>
<reference evidence="1" key="1">
    <citation type="submission" date="2018-05" db="EMBL/GenBank/DDBJ databases">
        <authorList>
            <person name="Lanie J.A."/>
            <person name="Ng W.-L."/>
            <person name="Kazmierczak K.M."/>
            <person name="Andrzejewski T.M."/>
            <person name="Davidsen T.M."/>
            <person name="Wayne K.J."/>
            <person name="Tettelin H."/>
            <person name="Glass J.I."/>
            <person name="Rusch D."/>
            <person name="Podicherti R."/>
            <person name="Tsui H.-C.T."/>
            <person name="Winkler M.E."/>
        </authorList>
    </citation>
    <scope>NUCLEOTIDE SEQUENCE</scope>
</reference>
<evidence type="ECO:0008006" key="2">
    <source>
        <dbReference type="Google" id="ProtNLM"/>
    </source>
</evidence>
<protein>
    <recommendedName>
        <fullName evidence="2">Gfo/Idh/MocA-like oxidoreductase N-terminal domain-containing protein</fullName>
    </recommendedName>
</protein>
<proteinExistence type="predicted"/>
<dbReference type="AlphaFoldDB" id="A0A382GCL9"/>
<name>A0A382GCL9_9ZZZZ</name>
<evidence type="ECO:0000313" key="1">
    <source>
        <dbReference type="EMBL" id="SVB72659.1"/>
    </source>
</evidence>
<sequence>MPYSALICGSGGAGRHVAGIMSQDGRASITGLFEPGPAQLEKSLEAHPNALAGDDYERLLDQV</sequence>
<dbReference type="EMBL" id="UINC01054671">
    <property type="protein sequence ID" value="SVB72659.1"/>
    <property type="molecule type" value="Genomic_DNA"/>
</dbReference>
<accession>A0A382GCL9</accession>
<organism evidence="1">
    <name type="scientific">marine metagenome</name>
    <dbReference type="NCBI Taxonomy" id="408172"/>
    <lineage>
        <taxon>unclassified sequences</taxon>
        <taxon>metagenomes</taxon>
        <taxon>ecological metagenomes</taxon>
    </lineage>
</organism>
<dbReference type="InterPro" id="IPR036291">
    <property type="entry name" value="NAD(P)-bd_dom_sf"/>
</dbReference>